<dbReference type="Proteomes" id="UP000269208">
    <property type="component" value="Chromosome"/>
</dbReference>
<evidence type="ECO:0000256" key="1">
    <source>
        <dbReference type="SAM" id="Phobius"/>
    </source>
</evidence>
<dbReference type="EMBL" id="LR134190">
    <property type="protein sequence ID" value="VEB56661.1"/>
    <property type="molecule type" value="Genomic_DNA"/>
</dbReference>
<gene>
    <name evidence="2" type="primary">nuoC_2</name>
    <name evidence="2" type="ORF">NCTC6754_04488</name>
</gene>
<protein>
    <submittedName>
        <fullName evidence="2">NADH dehydrogenase I chain C chain D</fullName>
        <ecNumber evidence="2">1.6.5.3</ecNumber>
        <ecNumber evidence="2">1.6.99.5</ecNumber>
    </submittedName>
</protein>
<evidence type="ECO:0000313" key="3">
    <source>
        <dbReference type="Proteomes" id="UP000269208"/>
    </source>
</evidence>
<proteinExistence type="predicted"/>
<keyword evidence="2" id="KW-0560">Oxidoreductase</keyword>
<reference evidence="2 3" key="1">
    <citation type="submission" date="2018-12" db="EMBL/GenBank/DDBJ databases">
        <authorList>
            <consortium name="Pathogen Informatics"/>
        </authorList>
    </citation>
    <scope>NUCLEOTIDE SEQUENCE [LARGE SCALE GENOMIC DNA]</scope>
    <source>
        <strain evidence="2 3">NCTC6754</strain>
    </source>
</reference>
<keyword evidence="1" id="KW-0812">Transmembrane</keyword>
<dbReference type="GO" id="GO:0016651">
    <property type="term" value="F:oxidoreductase activity, acting on NAD(P)H"/>
    <property type="evidence" value="ECO:0007669"/>
    <property type="project" value="InterPro"/>
</dbReference>
<dbReference type="InterPro" id="IPR029014">
    <property type="entry name" value="NiFe-Hase_large"/>
</dbReference>
<dbReference type="InterPro" id="IPR022885">
    <property type="entry name" value="NDH1_su_D/H"/>
</dbReference>
<feature type="transmembrane region" description="Helical" evidence="1">
    <location>
        <begin position="12"/>
        <end position="32"/>
    </location>
</feature>
<organism evidence="2 3">
    <name type="scientific">Salmonella enterica I</name>
    <dbReference type="NCBI Taxonomy" id="59201"/>
    <lineage>
        <taxon>Bacteria</taxon>
        <taxon>Pseudomonadati</taxon>
        <taxon>Pseudomonadota</taxon>
        <taxon>Gammaproteobacteria</taxon>
        <taxon>Enterobacterales</taxon>
        <taxon>Enterobacteriaceae</taxon>
        <taxon>Salmonella</taxon>
    </lineage>
</organism>
<keyword evidence="1" id="KW-1133">Transmembrane helix</keyword>
<keyword evidence="1" id="KW-0472">Membrane</keyword>
<dbReference type="PANTHER" id="PTHR11993:SF45">
    <property type="entry name" value="NADH-QUINONE OXIDOREDUCTASE SUBUNIT C_D"/>
    <property type="match status" value="1"/>
</dbReference>
<dbReference type="GO" id="GO:0005886">
    <property type="term" value="C:plasma membrane"/>
    <property type="evidence" value="ECO:0007669"/>
    <property type="project" value="TreeGrafter"/>
</dbReference>
<dbReference type="AlphaFoldDB" id="A0A3S4JCW6"/>
<sequence length="96" mass="11000">MLSELFRINSHLLYISTFIQDVGAMTPVFFAFTDRQKIYDLVEAITRFPYAPGLVPYRRRRGTTCRAVGIACCESSLSGCRSVWILTRKPRCVTLF</sequence>
<evidence type="ECO:0000313" key="2">
    <source>
        <dbReference type="EMBL" id="VEB56661.1"/>
    </source>
</evidence>
<name>A0A3S4JCW6_SALET</name>
<dbReference type="Gene3D" id="1.10.645.10">
    <property type="entry name" value="Cytochrome-c3 Hydrogenase, chain B"/>
    <property type="match status" value="1"/>
</dbReference>
<dbReference type="PANTHER" id="PTHR11993">
    <property type="entry name" value="NADH-UBIQUINONE OXIDOREDUCTASE 49 KDA SUBUNIT"/>
    <property type="match status" value="1"/>
</dbReference>
<dbReference type="SUPFAM" id="SSF56762">
    <property type="entry name" value="HydB/Nqo4-like"/>
    <property type="match status" value="1"/>
</dbReference>
<accession>A0A3S4JCW6</accession>
<dbReference type="EC" id="1.6.5.3" evidence="2"/>
<dbReference type="EC" id="1.6.99.5" evidence="2"/>